<organism evidence="1 2">
    <name type="scientific">Candidatus Aramenus sulfurataquae</name>
    <dbReference type="NCBI Taxonomy" id="1326980"/>
    <lineage>
        <taxon>Archaea</taxon>
        <taxon>Thermoproteota</taxon>
        <taxon>Thermoprotei</taxon>
        <taxon>Sulfolobales</taxon>
        <taxon>Sulfolobaceae</taxon>
        <taxon>Candidatus Aramenus</taxon>
    </lineage>
</organism>
<comment type="caution">
    <text evidence="1">The sequence shown here is derived from an EMBL/GenBank/DDBJ whole genome shotgun (WGS) entry which is preliminary data.</text>
</comment>
<dbReference type="Proteomes" id="UP000053480">
    <property type="component" value="Unassembled WGS sequence"/>
</dbReference>
<name>A0ACC6TQW5_9CREN</name>
<proteinExistence type="predicted"/>
<sequence>MGILTLRTKRCTMVDPLLHYSNPLVKREIFNFSKARWVALFGRTMVRHDGDKPLTFSSEEDVLEKARRFNARTIYATASKYEVVDRAHVEQDKVVAYTPFFDVDTKIDKWEYAVRAAEAIVSFLEKEKVYKSVYLLWSGEGIHVRVNERALPKDYYPVTAAHALVQYVLKRVKNDIRRLSEQSGGVLKVDELIDAKRIFTAPLSLHKELDYVAVCFSPDKLSKFSLEWAKPGSFTHEERAYEWYEEDEAKELLVKAIQEYSPYHEGIKAESSDKEEVEGKLGRFQVMGLLQAARYYALYGDLDKAKSFGLNRAIFYAWAKYYGRGYVPKGGRGVPSVPSEFREDRALVTVAGEQVYQEKETGYFVIGDRAQTPRDYDREIKDKISATVPYDVAWESALKYVSSFPKEVLENQREFYERVYLPVRDKFIEKVIKRKGSLDAFLQ</sequence>
<protein>
    <submittedName>
        <fullName evidence="1">Uncharacterized protein</fullName>
    </submittedName>
</protein>
<evidence type="ECO:0000313" key="2">
    <source>
        <dbReference type="Proteomes" id="UP000053480"/>
    </source>
</evidence>
<dbReference type="EMBL" id="JZWS03000013">
    <property type="protein sequence ID" value="MEW9492155.1"/>
    <property type="molecule type" value="Genomic_DNA"/>
</dbReference>
<reference evidence="1" key="1">
    <citation type="submission" date="2024-07" db="EMBL/GenBank/DDBJ databases">
        <title>Metagenome and Metagenome-Assembled Genomes of Archaea from a hot spring from the geothermal field of Los Azufres, Mexico.</title>
        <authorList>
            <person name="Marin-Paredes R."/>
            <person name="Martinez-Romero E."/>
            <person name="Servin-Garciduenas L.E."/>
        </authorList>
    </citation>
    <scope>NUCLEOTIDE SEQUENCE</scope>
    <source>
        <strain evidence="1">AZ1-454</strain>
    </source>
</reference>
<accession>A0ACC6TQW5</accession>
<gene>
    <name evidence="1" type="ORF">TQ35_0008160</name>
</gene>
<evidence type="ECO:0000313" key="1">
    <source>
        <dbReference type="EMBL" id="MEW9492155.1"/>
    </source>
</evidence>